<dbReference type="EMBL" id="OW152814">
    <property type="protein sequence ID" value="CAH2050436.1"/>
    <property type="molecule type" value="Genomic_DNA"/>
</dbReference>
<evidence type="ECO:0000313" key="1">
    <source>
        <dbReference type="EMBL" id="CAH2050436.1"/>
    </source>
</evidence>
<evidence type="ECO:0000313" key="2">
    <source>
        <dbReference type="Proteomes" id="UP000837857"/>
    </source>
</evidence>
<dbReference type="Proteomes" id="UP000837857">
    <property type="component" value="Chromosome 2"/>
</dbReference>
<sequence>MGIGCDTAVLVERAAGGAVARDHTVALPPPFLPELRDSAAARAVAPTNNVTARFRLPPCTRVQRLHVISNRGRFYDLNAEALRTRVTVTK</sequence>
<reference evidence="1" key="1">
    <citation type="submission" date="2022-03" db="EMBL/GenBank/DDBJ databases">
        <authorList>
            <person name="Martin H S."/>
        </authorList>
    </citation>
    <scope>NUCLEOTIDE SEQUENCE</scope>
</reference>
<organism evidence="1 2">
    <name type="scientific">Iphiclides podalirius</name>
    <name type="common">scarce swallowtail</name>
    <dbReference type="NCBI Taxonomy" id="110791"/>
    <lineage>
        <taxon>Eukaryota</taxon>
        <taxon>Metazoa</taxon>
        <taxon>Ecdysozoa</taxon>
        <taxon>Arthropoda</taxon>
        <taxon>Hexapoda</taxon>
        <taxon>Insecta</taxon>
        <taxon>Pterygota</taxon>
        <taxon>Neoptera</taxon>
        <taxon>Endopterygota</taxon>
        <taxon>Lepidoptera</taxon>
        <taxon>Glossata</taxon>
        <taxon>Ditrysia</taxon>
        <taxon>Papilionoidea</taxon>
        <taxon>Papilionidae</taxon>
        <taxon>Papilioninae</taxon>
        <taxon>Iphiclides</taxon>
    </lineage>
</organism>
<proteinExistence type="predicted"/>
<keyword evidence="2" id="KW-1185">Reference proteome</keyword>
<feature type="non-terminal residue" evidence="1">
    <location>
        <position position="1"/>
    </location>
</feature>
<name>A0ABN8IBG5_9NEOP</name>
<accession>A0ABN8IBG5</accession>
<gene>
    <name evidence="1" type="ORF">IPOD504_LOCUS7455</name>
</gene>
<protein>
    <submittedName>
        <fullName evidence="1">Uncharacterized protein</fullName>
    </submittedName>
</protein>